<evidence type="ECO:0000313" key="4">
    <source>
        <dbReference type="Proteomes" id="UP000436088"/>
    </source>
</evidence>
<keyword evidence="2" id="KW-0732">Signal</keyword>
<keyword evidence="4" id="KW-1185">Reference proteome</keyword>
<evidence type="ECO:0000256" key="1">
    <source>
        <dbReference type="SAM" id="MobiDB-lite"/>
    </source>
</evidence>
<feature type="signal peptide" evidence="2">
    <location>
        <begin position="1"/>
        <end position="20"/>
    </location>
</feature>
<evidence type="ECO:0000256" key="2">
    <source>
        <dbReference type="SAM" id="SignalP"/>
    </source>
</evidence>
<feature type="compositionally biased region" description="Pro residues" evidence="1">
    <location>
        <begin position="70"/>
        <end position="79"/>
    </location>
</feature>
<keyword evidence="3" id="KW-0413">Isomerase</keyword>
<comment type="caution">
    <text evidence="3">The sequence shown here is derived from an EMBL/GenBank/DDBJ whole genome shotgun (WGS) entry which is preliminary data.</text>
</comment>
<reference evidence="3" key="1">
    <citation type="submission" date="2019-09" db="EMBL/GenBank/DDBJ databases">
        <title>Draft genome information of white flower Hibiscus syriacus.</title>
        <authorList>
            <person name="Kim Y.-M."/>
        </authorList>
    </citation>
    <scope>NUCLEOTIDE SEQUENCE [LARGE SCALE GENOMIC DNA]</scope>
    <source>
        <strain evidence="3">YM2019G1</strain>
    </source>
</reference>
<organism evidence="3 4">
    <name type="scientific">Hibiscus syriacus</name>
    <name type="common">Rose of Sharon</name>
    <dbReference type="NCBI Taxonomy" id="106335"/>
    <lineage>
        <taxon>Eukaryota</taxon>
        <taxon>Viridiplantae</taxon>
        <taxon>Streptophyta</taxon>
        <taxon>Embryophyta</taxon>
        <taxon>Tracheophyta</taxon>
        <taxon>Spermatophyta</taxon>
        <taxon>Magnoliopsida</taxon>
        <taxon>eudicotyledons</taxon>
        <taxon>Gunneridae</taxon>
        <taxon>Pentapetalae</taxon>
        <taxon>rosids</taxon>
        <taxon>malvids</taxon>
        <taxon>Malvales</taxon>
        <taxon>Malvaceae</taxon>
        <taxon>Malvoideae</taxon>
        <taxon>Hibiscus</taxon>
    </lineage>
</organism>
<evidence type="ECO:0000313" key="3">
    <source>
        <dbReference type="EMBL" id="KAE8691105.1"/>
    </source>
</evidence>
<sequence length="188" mass="20504">MAKLCPVTIAFFQLLQLAFAADSPSPPPSLGADLSPHLAPDLDSPPAISPALDSSPPAPSPSDLEQGGSPLPPISPAPSPEEASDINHNNVNADVGEENTGRSGGGGMSGGKKRESLWPRWLQRVWLLSVDWFARRDKITSGDLSMDTPQGQNFSEEENQLEIIQFKANKMRRDYLYRRLDYCGRILH</sequence>
<proteinExistence type="predicted"/>
<feature type="compositionally biased region" description="Low complexity" evidence="1">
    <location>
        <begin position="44"/>
        <end position="55"/>
    </location>
</feature>
<feature type="chain" id="PRO_5025608245" evidence="2">
    <location>
        <begin position="21"/>
        <end position="188"/>
    </location>
</feature>
<protein>
    <submittedName>
        <fullName evidence="3">Disulfide isomerase L-2 isoform 1</fullName>
    </submittedName>
</protein>
<feature type="region of interest" description="Disordered" evidence="1">
    <location>
        <begin position="22"/>
        <end position="114"/>
    </location>
</feature>
<dbReference type="AlphaFoldDB" id="A0A6A2ZJH5"/>
<dbReference type="GO" id="GO:0016853">
    <property type="term" value="F:isomerase activity"/>
    <property type="evidence" value="ECO:0007669"/>
    <property type="project" value="UniProtKB-KW"/>
</dbReference>
<dbReference type="Proteomes" id="UP000436088">
    <property type="component" value="Unassembled WGS sequence"/>
</dbReference>
<gene>
    <name evidence="3" type="ORF">F3Y22_tig00110893pilonHSYRG01196</name>
</gene>
<name>A0A6A2ZJH5_HIBSY</name>
<accession>A0A6A2ZJH5</accession>
<dbReference type="EMBL" id="VEPZ02001150">
    <property type="protein sequence ID" value="KAE8691105.1"/>
    <property type="molecule type" value="Genomic_DNA"/>
</dbReference>